<feature type="compositionally biased region" description="Basic and acidic residues" evidence="1">
    <location>
        <begin position="220"/>
        <end position="233"/>
    </location>
</feature>
<feature type="domain" description="DUF3752" evidence="2">
    <location>
        <begin position="179"/>
        <end position="337"/>
    </location>
</feature>
<feature type="compositionally biased region" description="Basic and acidic residues" evidence="1">
    <location>
        <begin position="146"/>
        <end position="175"/>
    </location>
</feature>
<feature type="compositionally biased region" description="Low complexity" evidence="1">
    <location>
        <begin position="93"/>
        <end position="103"/>
    </location>
</feature>
<organism evidence="3 4">
    <name type="scientific">Sanghuangporus baumii</name>
    <name type="common">Phellinus baumii</name>
    <dbReference type="NCBI Taxonomy" id="108892"/>
    <lineage>
        <taxon>Eukaryota</taxon>
        <taxon>Fungi</taxon>
        <taxon>Dikarya</taxon>
        <taxon>Basidiomycota</taxon>
        <taxon>Agaricomycotina</taxon>
        <taxon>Agaricomycetes</taxon>
        <taxon>Hymenochaetales</taxon>
        <taxon>Hymenochaetaceae</taxon>
        <taxon>Sanghuangporus</taxon>
    </lineage>
</organism>
<evidence type="ECO:0000256" key="1">
    <source>
        <dbReference type="SAM" id="MobiDB-lite"/>
    </source>
</evidence>
<feature type="region of interest" description="Disordered" evidence="1">
    <location>
        <begin position="1"/>
        <end position="306"/>
    </location>
</feature>
<dbReference type="PANTHER" id="PTHR46370:SF1">
    <property type="entry name" value="GPALPP MOTIFS-CONTAINING PROTEIN 1"/>
    <property type="match status" value="1"/>
</dbReference>
<feature type="compositionally biased region" description="Basic and acidic residues" evidence="1">
    <location>
        <begin position="248"/>
        <end position="294"/>
    </location>
</feature>
<dbReference type="PANTHER" id="PTHR46370">
    <property type="entry name" value="GPALPP MOTIFS-CONTAINING PROTEIN 1"/>
    <property type="match status" value="1"/>
</dbReference>
<protein>
    <recommendedName>
        <fullName evidence="2">DUF3752 domain-containing protein</fullName>
    </recommendedName>
</protein>
<evidence type="ECO:0000313" key="3">
    <source>
        <dbReference type="EMBL" id="OCB90790.1"/>
    </source>
</evidence>
<feature type="compositionally biased region" description="Polar residues" evidence="1">
    <location>
        <begin position="202"/>
        <end position="217"/>
    </location>
</feature>
<dbReference type="InterPro" id="IPR022226">
    <property type="entry name" value="DUF3752"/>
</dbReference>
<dbReference type="Pfam" id="PF12572">
    <property type="entry name" value="DUF3752"/>
    <property type="match status" value="1"/>
</dbReference>
<reference evidence="3" key="1">
    <citation type="submission" date="2016-06" db="EMBL/GenBank/DDBJ databases">
        <title>Draft Genome sequence of the fungus Inonotus baumii.</title>
        <authorList>
            <person name="Zhu H."/>
            <person name="Lin W."/>
        </authorList>
    </citation>
    <scope>NUCLEOTIDE SEQUENCE</scope>
    <source>
        <strain evidence="3">821</strain>
    </source>
</reference>
<sequence>MASIGPQIPEHLLKQKKSDKNEFGDSDEGAGPIPESTSVVHIGPQIPDVISSSVAEREEDKDDDEYGPALPTELLTKRPSASGRDAEPVPFTRSSSSPAPARRVVGPSLPGPGRQSHDSDEEDGIGEYGPMPLPEVPEKPSVMSEGVREFLEREERRKQQIEEAAKPKKPKREEWMLVPPSSSDLLGRLGDPTKLKARQFSRGGNTASRSAPNNLWTETPEERQQRIADEVAGKKRRAANAEDDASDDRDIQRKRQRDLELRKVVNEHNKSSRGKTLVEMHEEEKKKEKKTKKDEDDDKPVAIWDHSRDMSLGGRLMDEKQRRKLISEAGSLGDRFGSGKSGGYL</sequence>
<accession>A0A9Q5I323</accession>
<dbReference type="OrthoDB" id="73491at2759"/>
<proteinExistence type="predicted"/>
<dbReference type="InterPro" id="IPR046331">
    <property type="entry name" value="GPAM1-like"/>
</dbReference>
<dbReference type="EMBL" id="LNZH02000117">
    <property type="protein sequence ID" value="OCB90790.1"/>
    <property type="molecule type" value="Genomic_DNA"/>
</dbReference>
<dbReference type="Proteomes" id="UP000757232">
    <property type="component" value="Unassembled WGS sequence"/>
</dbReference>
<gene>
    <name evidence="3" type="ORF">A7U60_g1975</name>
</gene>
<evidence type="ECO:0000259" key="2">
    <source>
        <dbReference type="Pfam" id="PF12572"/>
    </source>
</evidence>
<feature type="compositionally biased region" description="Acidic residues" evidence="1">
    <location>
        <begin position="57"/>
        <end position="66"/>
    </location>
</feature>
<comment type="caution">
    <text evidence="3">The sequence shown here is derived from an EMBL/GenBank/DDBJ whole genome shotgun (WGS) entry which is preliminary data.</text>
</comment>
<evidence type="ECO:0000313" key="4">
    <source>
        <dbReference type="Proteomes" id="UP000757232"/>
    </source>
</evidence>
<dbReference type="AlphaFoldDB" id="A0A9Q5I323"/>
<name>A0A9Q5I323_SANBA</name>
<feature type="compositionally biased region" description="Basic and acidic residues" evidence="1">
    <location>
        <begin position="11"/>
        <end position="23"/>
    </location>
</feature>
<keyword evidence="4" id="KW-1185">Reference proteome</keyword>